<sequence length="2243" mass="249128">MKNWRELGEVPDSDDESESFDDDDHEKFDQSPRIDVDETRVQQEHTEVAQNGDIWSVPSSSPAQASPSRPAILGQPSQVLSQPPRPVQPTPKKYERSTPPTAAENILDKPAFMPRNGLDTTPNLFSPDEISLGYVRVTTPGSRASSPASLLSRTPTPPRSPSLPRARPSPPRARPIPPQVREPPPDEEEEAGELARETAVRLERSLRPRKPIQQHPYLLENAQYTTFMKSHGVKPIRVIQQPQPVRSGAEDEDSQDQEFRAEEGQEANGEDLRGLEESGPILFDDDEDELALSPSLPKTSPQGQQLRTSSQQTSADQTDATSLSDEEFPPLDRLRPVSAKKRRQMLKRQSSQLLSSTKRKRARFVLDSSSQGSPQRPTFIPPPPPNIWDLSSSPSAPQPLEEPSRKLGTTPRPPVRRRPSTPDVPARNPTSTAAAPENEAADSPILINEDPQSDLSDGDLASSTDSSGSDSEVVRQNSRRIRGVLPASWLRLAQQDGPVARNSKRRTPEPSPERPVRRGVALPRQGSPKPTGTAPLMLFDESEESENEPPRRPTAEHDPIQITPAAITIDEDDGASVVEEDTIDWMLPGRKRSGAHNTTGREKKQKRSGTQSVFKGRPNLPSRQPKITQVLHRSKQGTTSTSAKRDSTHKQHRKGGSGATRRSRKRATTPPLLSILDVAEPEAPRFVKIAMRAAKRRSNLGKASPSKKLISLATRSDNVDALSVLRDWKSGKTKPKIPAPPPRQPDKPRSRPALREISTNTASPARGAQPQKLVWQSSLDSFVIADEGPQEVEAPQPPSTSAIRPRRPLQDRLPSLHPAQLEEEEAEDKRRQLNARKRALDAFYRKRRRMLDASANDGSDQALDVDFTLREPGAHEQGDRVEANIGAEETPHLARGRTRAERPRFRKRRHPQHVDLEAPQYARANDPLPADFSAFEVREHHAQDKVGPQDKLMGLGPYGTHYTHHFEVFPLDRGVFFHESTVIGRGLVRDAVDGALSGRIRHQRPAVSFSLDGQALRWSSWGDNTSSELGILIDWVAEQLTPNTATDEGSSQKAIDAADFVLGYVLRSMSVPSDLEEKAFVSRWLEVFSSFTSRFESINWNAVSDDTKRTQLEVVVRFSLATLAVRSMSQTSSGDPFQSMKLDDLLKKSASLTIRRLVECGTEELRTLYGDLQHSSVRERGIRPERFLANCWVVMMRLLESAAIPRSSFWDVTQSVMLSHGVAAGSDTQVFERLWQDLFTLLPLSEIDNSGLLVSGMRHTAPVEGWTLPQQLLRRVFQLYQANTRQPPGFNEYCRALVARCHFLVQQWGWRKCTGIIGTIFDFFGSQSLAHLRNEEVYKSPRFLEELDRNPSLDIEPEDRCFHIFIKLLALTIQRLKDLGRPNDIKNLVTRTLPNHNRQYLKEDTIHQHDLAALRNHHDLLCTLFWVSPPELRREVHEIEELVVPGSAHKEACLINVRAWNQLARFVLAKDEGGDAFRPLAVWRNNVFNQVLEQYLSAASDIEQQFRALSSEMPSMISKDMRDEMVAKNKATALDVLHFSVKASLDVLQRAPTLGAALYGLNTAGQLQKVFTSLDYQSPGFDWGILRVALDTLEHLMGRIDQASEEQYSSEFDDNLDAPFLEDAVLLVNEHLTKDFFWMSRTTLALPLEKSARRQNQQAACAEKTVTLAARIAARFVKNRVTQLLPYFSTGKHGLFSDVPKNLTTPDRKYLPLFLAVLVKNHVFDFKDLGINILGLWMLSVVKPLRYLGYENYLAEVLKHRNLPFLERATVAVGIPPDYNSNVDFFACAIQHMRKTLRECGSMQSKQHRDELKKTLQLVMQKMKDDLALLRPFAAEHGLYIDFVRQVISLIKSHGIGICTVDPFFTQPSVDYSPSLQDPQLHTAGIVAYGVKLSEGDVTAAQSLFHYLFNNFKISLGNDKLEQERKILGRAMMRNAHVTSFMLQFMLPAIIQASAQVPDCWALLEVYAVALGDTLDSGAAVPKELQDSDVQHAAGVLAAVLAWFDALENTAAPLSLQQLHVMTLLATIANTLRPSIAAYLCNEPDCDAAVPPDLLQDTVDRLTGLFSELRAHLGDILREDLLTLPNDLSLLRLAVLGCTLLPLSQVSTPASGRNPRVQTFASTIVADVRQNWVVTGDRVMVRMAASSSSSSSSSWGRGTLGGGGIGGMLVMSQAAAVGGSGGSGGSGVSLRGARYGPWEVRGVLEGLLGAVVGGWEGERGRGLDTGRRARGGGREVAGEELLF</sequence>
<dbReference type="GO" id="GO:0031297">
    <property type="term" value="P:replication fork processing"/>
    <property type="evidence" value="ECO:0007669"/>
    <property type="project" value="InterPro"/>
</dbReference>
<feature type="compositionally biased region" description="Acidic residues" evidence="1">
    <location>
        <begin position="9"/>
        <end position="24"/>
    </location>
</feature>
<organism evidence="2 3">
    <name type="scientific">Parachaetomium inaequale</name>
    <dbReference type="NCBI Taxonomy" id="2588326"/>
    <lineage>
        <taxon>Eukaryota</taxon>
        <taxon>Fungi</taxon>
        <taxon>Dikarya</taxon>
        <taxon>Ascomycota</taxon>
        <taxon>Pezizomycotina</taxon>
        <taxon>Sordariomycetes</taxon>
        <taxon>Sordariomycetidae</taxon>
        <taxon>Sordariales</taxon>
        <taxon>Chaetomiaceae</taxon>
        <taxon>Parachaetomium</taxon>
    </lineage>
</organism>
<feature type="compositionally biased region" description="Low complexity" evidence="1">
    <location>
        <begin position="453"/>
        <end position="471"/>
    </location>
</feature>
<dbReference type="PANTHER" id="PTHR28122:SF1">
    <property type="entry name" value="E3 UBIQUITIN-PROTEIN LIGASE SUBSTRATE RECEPTOR MMS22"/>
    <property type="match status" value="1"/>
</dbReference>
<gene>
    <name evidence="2" type="ORF">C8A01DRAFT_12921</name>
</gene>
<feature type="compositionally biased region" description="Low complexity" evidence="1">
    <location>
        <begin position="56"/>
        <end position="71"/>
    </location>
</feature>
<dbReference type="InterPro" id="IPR019021">
    <property type="entry name" value="Mms22"/>
</dbReference>
<evidence type="ECO:0000313" key="2">
    <source>
        <dbReference type="EMBL" id="KAK4043615.1"/>
    </source>
</evidence>
<feature type="compositionally biased region" description="Basic and acidic residues" evidence="1">
    <location>
        <begin position="506"/>
        <end position="516"/>
    </location>
</feature>
<feature type="region of interest" description="Disordered" evidence="1">
    <location>
        <begin position="1"/>
        <end position="214"/>
    </location>
</feature>
<keyword evidence="3" id="KW-1185">Reference proteome</keyword>
<feature type="compositionally biased region" description="Acidic residues" evidence="1">
    <location>
        <begin position="569"/>
        <end position="583"/>
    </location>
</feature>
<dbReference type="PANTHER" id="PTHR28122">
    <property type="entry name" value="E3 UBIQUITIN-PROTEIN LIGASE SUBSTRATE RECEPTOR MMS22"/>
    <property type="match status" value="1"/>
</dbReference>
<comment type="caution">
    <text evidence="2">The sequence shown here is derived from an EMBL/GenBank/DDBJ whole genome shotgun (WGS) entry which is preliminary data.</text>
</comment>
<feature type="region of interest" description="Disordered" evidence="1">
    <location>
        <begin position="235"/>
        <end position="676"/>
    </location>
</feature>
<feature type="compositionally biased region" description="Polar residues" evidence="1">
    <location>
        <begin position="296"/>
        <end position="323"/>
    </location>
</feature>
<feature type="compositionally biased region" description="Basic residues" evidence="1">
    <location>
        <begin position="650"/>
        <end position="667"/>
    </location>
</feature>
<feature type="region of interest" description="Disordered" evidence="1">
    <location>
        <begin position="788"/>
        <end position="811"/>
    </location>
</feature>
<evidence type="ECO:0000256" key="1">
    <source>
        <dbReference type="SAM" id="MobiDB-lite"/>
    </source>
</evidence>
<feature type="compositionally biased region" description="Low complexity" evidence="1">
    <location>
        <begin position="142"/>
        <end position="154"/>
    </location>
</feature>
<feature type="compositionally biased region" description="Basic and acidic residues" evidence="1">
    <location>
        <begin position="548"/>
        <end position="559"/>
    </location>
</feature>
<evidence type="ECO:0000313" key="3">
    <source>
        <dbReference type="Proteomes" id="UP001303115"/>
    </source>
</evidence>
<dbReference type="Proteomes" id="UP001303115">
    <property type="component" value="Unassembled WGS sequence"/>
</dbReference>
<accession>A0AAN6PS60</accession>
<dbReference type="GO" id="GO:0035361">
    <property type="term" value="C:Cul8-RING ubiquitin ligase complex"/>
    <property type="evidence" value="ECO:0007669"/>
    <property type="project" value="TreeGrafter"/>
</dbReference>
<proteinExistence type="predicted"/>
<dbReference type="GO" id="GO:0005634">
    <property type="term" value="C:nucleus"/>
    <property type="evidence" value="ECO:0007669"/>
    <property type="project" value="InterPro"/>
</dbReference>
<name>A0AAN6PS60_9PEZI</name>
<protein>
    <submittedName>
        <fullName evidence="2">Mus7/MMS22 family-domain-containing protein</fullName>
    </submittedName>
</protein>
<feature type="compositionally biased region" description="Pro residues" evidence="1">
    <location>
        <begin position="155"/>
        <end position="182"/>
    </location>
</feature>
<dbReference type="Pfam" id="PF09462">
    <property type="entry name" value="Mus7"/>
    <property type="match status" value="1"/>
</dbReference>
<dbReference type="GO" id="GO:0000724">
    <property type="term" value="P:double-strand break repair via homologous recombination"/>
    <property type="evidence" value="ECO:0007669"/>
    <property type="project" value="TreeGrafter"/>
</dbReference>
<feature type="compositionally biased region" description="Basic and acidic residues" evidence="1">
    <location>
        <begin position="193"/>
        <end position="206"/>
    </location>
</feature>
<feature type="region of interest" description="Disordered" evidence="1">
    <location>
        <begin position="726"/>
        <end position="753"/>
    </location>
</feature>
<feature type="compositionally biased region" description="Polar residues" evidence="1">
    <location>
        <begin position="347"/>
        <end position="356"/>
    </location>
</feature>
<dbReference type="EMBL" id="MU854326">
    <property type="protein sequence ID" value="KAK4043615.1"/>
    <property type="molecule type" value="Genomic_DNA"/>
</dbReference>
<reference evidence="3" key="1">
    <citation type="journal article" date="2023" name="Mol. Phylogenet. Evol.">
        <title>Genome-scale phylogeny and comparative genomics of the fungal order Sordariales.</title>
        <authorList>
            <person name="Hensen N."/>
            <person name="Bonometti L."/>
            <person name="Westerberg I."/>
            <person name="Brannstrom I.O."/>
            <person name="Guillou S."/>
            <person name="Cros-Aarteil S."/>
            <person name="Calhoun S."/>
            <person name="Haridas S."/>
            <person name="Kuo A."/>
            <person name="Mondo S."/>
            <person name="Pangilinan J."/>
            <person name="Riley R."/>
            <person name="LaButti K."/>
            <person name="Andreopoulos B."/>
            <person name="Lipzen A."/>
            <person name="Chen C."/>
            <person name="Yan M."/>
            <person name="Daum C."/>
            <person name="Ng V."/>
            <person name="Clum A."/>
            <person name="Steindorff A."/>
            <person name="Ohm R.A."/>
            <person name="Martin F."/>
            <person name="Silar P."/>
            <person name="Natvig D.O."/>
            <person name="Lalanne C."/>
            <person name="Gautier V."/>
            <person name="Ament-Velasquez S.L."/>
            <person name="Kruys A."/>
            <person name="Hutchinson M.I."/>
            <person name="Powell A.J."/>
            <person name="Barry K."/>
            <person name="Miller A.N."/>
            <person name="Grigoriev I.V."/>
            <person name="Debuchy R."/>
            <person name="Gladieux P."/>
            <person name="Hiltunen Thoren M."/>
            <person name="Johannesson H."/>
        </authorList>
    </citation>
    <scope>NUCLEOTIDE SEQUENCE [LARGE SCALE GENOMIC DNA]</scope>
    <source>
        <strain evidence="3">CBS 284.82</strain>
    </source>
</reference>
<feature type="compositionally biased region" description="Basic and acidic residues" evidence="1">
    <location>
        <begin position="25"/>
        <end position="47"/>
    </location>
</feature>